<evidence type="ECO:0000256" key="3">
    <source>
        <dbReference type="ARBA" id="ARBA00022801"/>
    </source>
</evidence>
<keyword evidence="3" id="KW-0378">Hydrolase</keyword>
<comment type="similarity">
    <text evidence="1">Belongs to the metallo-beta-lactamase superfamily.</text>
</comment>
<evidence type="ECO:0000256" key="1">
    <source>
        <dbReference type="ARBA" id="ARBA00007749"/>
    </source>
</evidence>
<evidence type="ECO:0000256" key="4">
    <source>
        <dbReference type="ARBA" id="ARBA00022833"/>
    </source>
</evidence>
<dbReference type="PANTHER" id="PTHR42978:SF6">
    <property type="entry name" value="QUORUM-QUENCHING LACTONASE YTNP-RELATED"/>
    <property type="match status" value="1"/>
</dbReference>
<dbReference type="EMBL" id="LSRE01000022">
    <property type="protein sequence ID" value="KXO96110.1"/>
    <property type="molecule type" value="Genomic_DNA"/>
</dbReference>
<dbReference type="Pfam" id="PF00753">
    <property type="entry name" value="Lactamase_B"/>
    <property type="match status" value="1"/>
</dbReference>
<protein>
    <recommendedName>
        <fullName evidence="5">Metallo-beta-lactamase domain-containing protein</fullName>
    </recommendedName>
</protein>
<dbReference type="InterPro" id="IPR001279">
    <property type="entry name" value="Metallo-B-lactamas"/>
</dbReference>
<keyword evidence="9" id="KW-1185">Reference proteome</keyword>
<organism evidence="7 8">
    <name type="scientific">Tsukamurella pseudospumae</name>
    <dbReference type="NCBI Taxonomy" id="239498"/>
    <lineage>
        <taxon>Bacteria</taxon>
        <taxon>Bacillati</taxon>
        <taxon>Actinomycetota</taxon>
        <taxon>Actinomycetes</taxon>
        <taxon>Mycobacteriales</taxon>
        <taxon>Tsukamurellaceae</taxon>
        <taxon>Tsukamurella</taxon>
    </lineage>
</organism>
<feature type="domain" description="Metallo-beta-lactamase" evidence="5">
    <location>
        <begin position="53"/>
        <end position="282"/>
    </location>
</feature>
<dbReference type="EMBL" id="LSRF01000005">
    <property type="protein sequence ID" value="KXP14247.1"/>
    <property type="molecule type" value="Genomic_DNA"/>
</dbReference>
<proteinExistence type="inferred from homology"/>
<reference evidence="8" key="2">
    <citation type="submission" date="2016-02" db="EMBL/GenBank/DDBJ databases">
        <authorList>
            <person name="Wen L."/>
            <person name="He K."/>
            <person name="Yang H."/>
        </authorList>
    </citation>
    <scope>NUCLEOTIDE SEQUENCE [LARGE SCALE GENOMIC DNA]</scope>
    <source>
        <strain evidence="8">JCM 15929</strain>
    </source>
</reference>
<evidence type="ECO:0000313" key="7">
    <source>
        <dbReference type="EMBL" id="KXP14247.1"/>
    </source>
</evidence>
<reference evidence="7" key="1">
    <citation type="submission" date="2016-02" db="EMBL/GenBank/DDBJ databases">
        <authorList>
            <person name="Teng J.L."/>
            <person name="Yang Y."/>
            <person name="Huang Y."/>
            <person name="Guo F."/>
            <person name="Wei W."/>
            <person name="Chen J.H."/>
            <person name="Wong S.Y."/>
            <person name="Lau S.K."/>
            <person name="Woo P.C."/>
        </authorList>
    </citation>
    <scope>NUCLEOTIDE SEQUENCE</scope>
    <source>
        <strain evidence="7">JCM 15929</strain>
    </source>
</reference>
<dbReference type="AlphaFoldDB" id="A0A138AUV3"/>
<dbReference type="Proteomes" id="UP000070258">
    <property type="component" value="Unassembled WGS sequence"/>
</dbReference>
<gene>
    <name evidence="7" type="ORF">AXK60_21020</name>
    <name evidence="6" type="ORF">AXK61_23640</name>
</gene>
<accession>A0A138AUV3</accession>
<sequence>MTITVGSITVDPIYEQPLDAVAVVVPDAQAAALKQIPWLAPPFIDAEGNPQGVVQSFLVRTGDTVVLIDPAVGDDKDISVVPEWNHNTTGFLDRLAGAGVQPEDIDIVVSTHLHLDHVGWATQLTEHGWKPTFPNARYLFMGVEFRHWANESKQTVVHPAADAPELDHVLALFQETQISTFEQSVRPVQEAGQIDLIDEYGEIAPGVTLVSTPGHTPAHTSVSIRSGDDHLFLTGDAFHHPGQVAHPEWAALSDVDGDQSTATRRRILAELADTPTIVLGNHFAQPSMGRIVSDGTGGYIFDSSGLEA</sequence>
<dbReference type="InterPro" id="IPR051013">
    <property type="entry name" value="MBL_superfamily_lactonases"/>
</dbReference>
<dbReference type="GO" id="GO:0046872">
    <property type="term" value="F:metal ion binding"/>
    <property type="evidence" value="ECO:0007669"/>
    <property type="project" value="UniProtKB-KW"/>
</dbReference>
<dbReference type="Proteomes" id="UP000070409">
    <property type="component" value="Unassembled WGS sequence"/>
</dbReference>
<evidence type="ECO:0000313" key="6">
    <source>
        <dbReference type="EMBL" id="KXO96110.1"/>
    </source>
</evidence>
<dbReference type="RefSeq" id="WP_068570067.1">
    <property type="nucleotide sequence ID" value="NZ_LSRE01000022.1"/>
</dbReference>
<dbReference type="GO" id="GO:0016787">
    <property type="term" value="F:hydrolase activity"/>
    <property type="evidence" value="ECO:0007669"/>
    <property type="project" value="UniProtKB-KW"/>
</dbReference>
<evidence type="ECO:0000259" key="5">
    <source>
        <dbReference type="SMART" id="SM00849"/>
    </source>
</evidence>
<dbReference type="CDD" id="cd16277">
    <property type="entry name" value="metallo-hydrolase-like_MBL-fold"/>
    <property type="match status" value="1"/>
</dbReference>
<dbReference type="OrthoDB" id="5177904at2"/>
<reference evidence="6 9" key="3">
    <citation type="submission" date="2016-02" db="EMBL/GenBank/DDBJ databases">
        <authorList>
            <person name="Teng J.L."/>
            <person name="Tang Y."/>
            <person name="Huang Y."/>
            <person name="Guo F."/>
            <person name="Wei W."/>
            <person name="Chen J.H."/>
            <person name="Wong S.Y."/>
            <person name="Lau S.K."/>
            <person name="Woo P.C."/>
        </authorList>
    </citation>
    <scope>NUCLEOTIDE SEQUENCE [LARGE SCALE GENOMIC DNA]</scope>
    <source>
        <strain evidence="6 9">JCM 13375</strain>
    </source>
</reference>
<keyword evidence="4" id="KW-0862">Zinc</keyword>
<dbReference type="STRING" id="239498.AXK60_21020"/>
<name>A0A138AUV3_9ACTN</name>
<evidence type="ECO:0000256" key="2">
    <source>
        <dbReference type="ARBA" id="ARBA00022723"/>
    </source>
</evidence>
<dbReference type="SMART" id="SM00849">
    <property type="entry name" value="Lactamase_B"/>
    <property type="match status" value="1"/>
</dbReference>
<evidence type="ECO:0000313" key="9">
    <source>
        <dbReference type="Proteomes" id="UP000070409"/>
    </source>
</evidence>
<dbReference type="SUPFAM" id="SSF56281">
    <property type="entry name" value="Metallo-hydrolase/oxidoreductase"/>
    <property type="match status" value="1"/>
</dbReference>
<dbReference type="InterPro" id="IPR036866">
    <property type="entry name" value="RibonucZ/Hydroxyglut_hydro"/>
</dbReference>
<keyword evidence="2" id="KW-0479">Metal-binding</keyword>
<comment type="caution">
    <text evidence="7">The sequence shown here is derived from an EMBL/GenBank/DDBJ whole genome shotgun (WGS) entry which is preliminary data.</text>
</comment>
<evidence type="ECO:0000313" key="8">
    <source>
        <dbReference type="Proteomes" id="UP000070258"/>
    </source>
</evidence>
<dbReference type="Gene3D" id="3.60.15.10">
    <property type="entry name" value="Ribonuclease Z/Hydroxyacylglutathione hydrolase-like"/>
    <property type="match status" value="1"/>
</dbReference>
<dbReference type="PANTHER" id="PTHR42978">
    <property type="entry name" value="QUORUM-QUENCHING LACTONASE YTNP-RELATED-RELATED"/>
    <property type="match status" value="1"/>
</dbReference>